<evidence type="ECO:0000256" key="1">
    <source>
        <dbReference type="SAM" id="MobiDB-lite"/>
    </source>
</evidence>
<dbReference type="AlphaFoldDB" id="A0A0J8XSR7"/>
<feature type="compositionally biased region" description="Basic residues" evidence="1">
    <location>
        <begin position="1"/>
        <end position="23"/>
    </location>
</feature>
<evidence type="ECO:0008006" key="4">
    <source>
        <dbReference type="Google" id="ProtNLM"/>
    </source>
</evidence>
<feature type="region of interest" description="Disordered" evidence="1">
    <location>
        <begin position="1"/>
        <end position="36"/>
    </location>
</feature>
<sequence length="771" mass="89462">MKKSAKKPRKINKRNLNKKKKPSHGGIKNTKSDNDFVTYNVPNPLRDLSDEQREEFLSKMIENAKEQTSVLIDDIVEIFKKVDPISLIAILSMQALVTGVTKEGDLVEKKDGIHQYHIEILQAIFLCIPNEELGYFPPTPNVTDELTEKITSLGSHANISRFPTSINDTTTEEKAIESIQVLLRTSTQSIRNWSYQDKMKNLTSELYSKLEVDINNNFEFKPNDVISLFEVLMNSIQDRVDSWLDVIQELRKSKNKNELIPDYCKLMGFDSDYTSSMMSDSQLDIPSMKKEEILMLVFAHHQLKLRDCYTFSIEELSILTSMNTEIIHKIVDEFSFSTSSLTGNNKEFFFLDNPVWSKPIIRYDDVLICYIPQLFFAYSHDCFINLTKGINKEKVKRTKAKYLEDKIEEIILRRFPESQTKSGLEWSQDGREYETDLVTFIDGFMLIIEAKSHKVNKAALRGAPKTVKRQFDEMIIEPNIQSKRLRDKILYLKDNPDTEDTLREQLPVSLDDINNVIRMSITLEDFGTMQTNIDKFHKTDWMPNDYEPCVSMTVSDFECITDILEHPIEIINYLTRRSNLSNRVNILGDELDYLGLYCKDRLSFSNEMMDESTEVTITGMSSKIDQYFQLKEQGIDCVKPRPEMIPFFKDILAQIERRTFKGWTDLGNSLCMLNLDEQKTLLRMYKDLERNVPRTFHIETHNNMIIYTPNELSDTSICIIVYKNDNSSKRQDYIEHAVNSALEAMHVNNVMVIAKNIDTASVYNAVAHYKR</sequence>
<dbReference type="EMBL" id="PYLZ01000023">
    <property type="protein sequence ID" value="PSW18879.1"/>
    <property type="molecule type" value="Genomic_DNA"/>
</dbReference>
<name>A0A0J8XSR7_9GAMM</name>
<comment type="caution">
    <text evidence="2">The sequence shown here is derived from an EMBL/GenBank/DDBJ whole genome shotgun (WGS) entry which is preliminary data.</text>
</comment>
<accession>A0A0J8XSR7</accession>
<reference evidence="2 3" key="1">
    <citation type="submission" date="2018-01" db="EMBL/GenBank/DDBJ databases">
        <title>Whole genome sequencing of Histamine producing bacteria.</title>
        <authorList>
            <person name="Butler K."/>
        </authorList>
    </citation>
    <scope>NUCLEOTIDE SEQUENCE [LARGE SCALE GENOMIC DNA]</scope>
    <source>
        <strain evidence="2 3">DSM 24669</strain>
    </source>
</reference>
<gene>
    <name evidence="2" type="ORF">C9I94_24245</name>
</gene>
<protein>
    <recommendedName>
        <fullName evidence="4">NERD domain-containing protein</fullName>
    </recommendedName>
</protein>
<proteinExistence type="predicted"/>
<dbReference type="RefSeq" id="WP_048901040.1">
    <property type="nucleotide sequence ID" value="NZ_AP024852.1"/>
</dbReference>
<evidence type="ECO:0000313" key="3">
    <source>
        <dbReference type="Proteomes" id="UP000240481"/>
    </source>
</evidence>
<organism evidence="2 3">
    <name type="scientific">Photobacterium swingsii</name>
    <dbReference type="NCBI Taxonomy" id="680026"/>
    <lineage>
        <taxon>Bacteria</taxon>
        <taxon>Pseudomonadati</taxon>
        <taxon>Pseudomonadota</taxon>
        <taxon>Gammaproteobacteria</taxon>
        <taxon>Vibrionales</taxon>
        <taxon>Vibrionaceae</taxon>
        <taxon>Photobacterium</taxon>
    </lineage>
</organism>
<keyword evidence="3" id="KW-1185">Reference proteome</keyword>
<dbReference type="Proteomes" id="UP000240481">
    <property type="component" value="Unassembled WGS sequence"/>
</dbReference>
<dbReference type="OrthoDB" id="787523at2"/>
<dbReference type="STRING" id="680026.AB733_23825"/>
<evidence type="ECO:0000313" key="2">
    <source>
        <dbReference type="EMBL" id="PSW18879.1"/>
    </source>
</evidence>